<proteinExistence type="predicted"/>
<gene>
    <name evidence="1" type="ORF">KC717_04485</name>
</gene>
<sequence>MGSSPTRGIYSSQSGDKWSGFGPIDTSWAHQVMTTKWSSSPENNLLIKQYYLEMMLRDLVISPDPIGPENDFFILSIPSKFAQGETDTILRGFPSIPEIPCPDDLKQQLNPVVHKLKTPMGEYTLYFFTGFRAPKELIFEMIQNHQAKNFLGLLSAQWDRNFEKTKIASAQFPTIQQEESSMTQKLAMNSLKNILLNMFRVYFGPEIVDHPGFT</sequence>
<organism evidence="1 2">
    <name type="scientific">Candidatus Dojkabacteria bacterium</name>
    <dbReference type="NCBI Taxonomy" id="2099670"/>
    <lineage>
        <taxon>Bacteria</taxon>
        <taxon>Candidatus Dojkabacteria</taxon>
    </lineage>
</organism>
<reference evidence="1" key="2">
    <citation type="journal article" date="2021" name="Microbiome">
        <title>Successional dynamics and alternative stable states in a saline activated sludge microbial community over 9 years.</title>
        <authorList>
            <person name="Wang Y."/>
            <person name="Ye J."/>
            <person name="Ju F."/>
            <person name="Liu L."/>
            <person name="Boyd J.A."/>
            <person name="Deng Y."/>
            <person name="Parks D.H."/>
            <person name="Jiang X."/>
            <person name="Yin X."/>
            <person name="Woodcroft B.J."/>
            <person name="Tyson G.W."/>
            <person name="Hugenholtz P."/>
            <person name="Polz M.F."/>
            <person name="Zhang T."/>
        </authorList>
    </citation>
    <scope>NUCLEOTIDE SEQUENCE</scope>
    <source>
        <strain evidence="1">HKST-UBA11</strain>
    </source>
</reference>
<dbReference type="Proteomes" id="UP000754563">
    <property type="component" value="Unassembled WGS sequence"/>
</dbReference>
<name>A0A955L988_9BACT</name>
<protein>
    <submittedName>
        <fullName evidence="1">Uncharacterized protein</fullName>
    </submittedName>
</protein>
<reference evidence="1" key="1">
    <citation type="submission" date="2020-04" db="EMBL/GenBank/DDBJ databases">
        <authorList>
            <person name="Zhang T."/>
        </authorList>
    </citation>
    <scope>NUCLEOTIDE SEQUENCE</scope>
    <source>
        <strain evidence="1">HKST-UBA11</strain>
    </source>
</reference>
<evidence type="ECO:0000313" key="1">
    <source>
        <dbReference type="EMBL" id="MCA9385878.1"/>
    </source>
</evidence>
<comment type="caution">
    <text evidence="1">The sequence shown here is derived from an EMBL/GenBank/DDBJ whole genome shotgun (WGS) entry which is preliminary data.</text>
</comment>
<evidence type="ECO:0000313" key="2">
    <source>
        <dbReference type="Proteomes" id="UP000754563"/>
    </source>
</evidence>
<accession>A0A955L988</accession>
<dbReference type="EMBL" id="JAGQLH010000052">
    <property type="protein sequence ID" value="MCA9385878.1"/>
    <property type="molecule type" value="Genomic_DNA"/>
</dbReference>
<dbReference type="AlphaFoldDB" id="A0A955L988"/>